<reference evidence="4 5" key="1">
    <citation type="submission" date="2023-09" db="EMBL/GenBank/DDBJ databases">
        <title>Genome completion map analysis of the actinomycetes C11-1.</title>
        <authorList>
            <person name="Qin P."/>
            <person name="Guan P."/>
        </authorList>
    </citation>
    <scope>NUCLEOTIDE SEQUENCE [LARGE SCALE GENOMIC DNA]</scope>
    <source>
        <strain evidence="4 5">C11-1</strain>
    </source>
</reference>
<dbReference type="PRINTS" id="PR00455">
    <property type="entry name" value="HTHTETR"/>
</dbReference>
<dbReference type="PANTHER" id="PTHR30055:SF146">
    <property type="entry name" value="HTH-TYPE TRANSCRIPTIONAL DUAL REGULATOR CECR"/>
    <property type="match status" value="1"/>
</dbReference>
<dbReference type="PANTHER" id="PTHR30055">
    <property type="entry name" value="HTH-TYPE TRANSCRIPTIONAL REGULATOR RUTR"/>
    <property type="match status" value="1"/>
</dbReference>
<keyword evidence="5" id="KW-1185">Reference proteome</keyword>
<dbReference type="EMBL" id="CP134500">
    <property type="protein sequence ID" value="WNF31344.1"/>
    <property type="molecule type" value="Genomic_DNA"/>
</dbReference>
<dbReference type="Pfam" id="PF00440">
    <property type="entry name" value="TetR_N"/>
    <property type="match status" value="1"/>
</dbReference>
<organism evidence="4 5">
    <name type="scientific">Streptomyces durocortorensis</name>
    <dbReference type="NCBI Taxonomy" id="2811104"/>
    <lineage>
        <taxon>Bacteria</taxon>
        <taxon>Bacillati</taxon>
        <taxon>Actinomycetota</taxon>
        <taxon>Actinomycetes</taxon>
        <taxon>Kitasatosporales</taxon>
        <taxon>Streptomycetaceae</taxon>
        <taxon>Streptomyces</taxon>
    </lineage>
</organism>
<protein>
    <submittedName>
        <fullName evidence="4">TetR/AcrR family transcriptional regulator</fullName>
    </submittedName>
</protein>
<evidence type="ECO:0000256" key="1">
    <source>
        <dbReference type="ARBA" id="ARBA00023125"/>
    </source>
</evidence>
<evidence type="ECO:0000313" key="4">
    <source>
        <dbReference type="EMBL" id="WNF31344.1"/>
    </source>
</evidence>
<gene>
    <name evidence="4" type="ORF">RI138_19955</name>
</gene>
<evidence type="ECO:0000259" key="3">
    <source>
        <dbReference type="PROSITE" id="PS50977"/>
    </source>
</evidence>
<dbReference type="InterPro" id="IPR001647">
    <property type="entry name" value="HTH_TetR"/>
</dbReference>
<accession>A0ABY9W5D9</accession>
<dbReference type="Proteomes" id="UP001303236">
    <property type="component" value="Chromosome"/>
</dbReference>
<dbReference type="SUPFAM" id="SSF46689">
    <property type="entry name" value="Homeodomain-like"/>
    <property type="match status" value="1"/>
</dbReference>
<sequence length="182" mass="19919">MSAEERRESVVRAAITEFARGGYNGTSTEVIARRVGVSQPYLFRLFPNKQAIFLAAAERCLEDTRQVFAAASKGLEGEEALHAMAAAYQQLIVDDGEKLMMQMQMYAAVAAAEAAGDHAFGESLRAAWVRMWDDVHITLGADESETTTFLAYGMLVNTLASLGFPGDHRVWSGFYVSGRPTE</sequence>
<evidence type="ECO:0000313" key="5">
    <source>
        <dbReference type="Proteomes" id="UP001303236"/>
    </source>
</evidence>
<dbReference type="InterPro" id="IPR009057">
    <property type="entry name" value="Homeodomain-like_sf"/>
</dbReference>
<evidence type="ECO:0000256" key="2">
    <source>
        <dbReference type="PROSITE-ProRule" id="PRU00335"/>
    </source>
</evidence>
<name>A0ABY9W5D9_9ACTN</name>
<feature type="domain" description="HTH tetR-type" evidence="3">
    <location>
        <begin position="4"/>
        <end position="64"/>
    </location>
</feature>
<feature type="DNA-binding region" description="H-T-H motif" evidence="2">
    <location>
        <begin position="27"/>
        <end position="46"/>
    </location>
</feature>
<proteinExistence type="predicted"/>
<dbReference type="PROSITE" id="PS50977">
    <property type="entry name" value="HTH_TETR_2"/>
    <property type="match status" value="1"/>
</dbReference>
<dbReference type="InterPro" id="IPR050109">
    <property type="entry name" value="HTH-type_TetR-like_transc_reg"/>
</dbReference>
<dbReference type="Gene3D" id="1.10.357.10">
    <property type="entry name" value="Tetracycline Repressor, domain 2"/>
    <property type="match status" value="1"/>
</dbReference>
<keyword evidence="1 2" id="KW-0238">DNA-binding</keyword>